<reference evidence="1 2" key="1">
    <citation type="submission" date="2012-08" db="EMBL/GenBank/DDBJ databases">
        <title>Oryza genome evolution.</title>
        <authorList>
            <person name="Wing R.A."/>
        </authorList>
    </citation>
    <scope>NUCLEOTIDE SEQUENCE</scope>
</reference>
<proteinExistence type="predicted"/>
<dbReference type="AlphaFoldDB" id="A0A0D9VH96"/>
<keyword evidence="2" id="KW-1185">Reference proteome</keyword>
<protein>
    <submittedName>
        <fullName evidence="1">Uncharacterized protein</fullName>
    </submittedName>
</protein>
<evidence type="ECO:0000313" key="2">
    <source>
        <dbReference type="Proteomes" id="UP000032180"/>
    </source>
</evidence>
<reference evidence="1" key="3">
    <citation type="submission" date="2015-04" db="UniProtKB">
        <authorList>
            <consortium name="EnsemblPlants"/>
        </authorList>
    </citation>
    <scope>IDENTIFICATION</scope>
</reference>
<dbReference type="EnsemblPlants" id="LPERR02G16990.1">
    <property type="protein sequence ID" value="LPERR02G16990.1"/>
    <property type="gene ID" value="LPERR02G16990"/>
</dbReference>
<reference evidence="2" key="2">
    <citation type="submission" date="2013-12" db="EMBL/GenBank/DDBJ databases">
        <authorList>
            <person name="Yu Y."/>
            <person name="Lee S."/>
            <person name="de Baynast K."/>
            <person name="Wissotski M."/>
            <person name="Liu L."/>
            <person name="Talag J."/>
            <person name="Goicoechea J."/>
            <person name="Angelova A."/>
            <person name="Jetty R."/>
            <person name="Kudrna D."/>
            <person name="Golser W."/>
            <person name="Rivera L."/>
            <person name="Zhang J."/>
            <person name="Wing R."/>
        </authorList>
    </citation>
    <scope>NUCLEOTIDE SEQUENCE</scope>
</reference>
<sequence>MKGAKLFFLCSRARSSAASTSPERFSGTQHPVSGSLIQKISFDVDAAPAAPPSAPEILAAIDEPRCLTSAPAAAAAACSAAAVATAERGIAILRCQRRGAGSAVWLSLPLARRGARCRETYINGRRREGRGSAR</sequence>
<accession>A0A0D9VH96</accession>
<dbReference type="Gramene" id="LPERR02G16990.1">
    <property type="protein sequence ID" value="LPERR02G16990.1"/>
    <property type="gene ID" value="LPERR02G16990"/>
</dbReference>
<name>A0A0D9VH96_9ORYZ</name>
<dbReference type="Proteomes" id="UP000032180">
    <property type="component" value="Chromosome 2"/>
</dbReference>
<organism evidence="1 2">
    <name type="scientific">Leersia perrieri</name>
    <dbReference type="NCBI Taxonomy" id="77586"/>
    <lineage>
        <taxon>Eukaryota</taxon>
        <taxon>Viridiplantae</taxon>
        <taxon>Streptophyta</taxon>
        <taxon>Embryophyta</taxon>
        <taxon>Tracheophyta</taxon>
        <taxon>Spermatophyta</taxon>
        <taxon>Magnoliopsida</taxon>
        <taxon>Liliopsida</taxon>
        <taxon>Poales</taxon>
        <taxon>Poaceae</taxon>
        <taxon>BOP clade</taxon>
        <taxon>Oryzoideae</taxon>
        <taxon>Oryzeae</taxon>
        <taxon>Oryzinae</taxon>
        <taxon>Leersia</taxon>
    </lineage>
</organism>
<evidence type="ECO:0000313" key="1">
    <source>
        <dbReference type="EnsemblPlants" id="LPERR02G16990.1"/>
    </source>
</evidence>
<dbReference type="HOGENOM" id="CLU_1899215_0_0_1"/>